<sequence>MTLSRSQSLLLYCLLICVSVVCVCFLCVWAGLPAVTAFYLPPLPGEFQTRISQIVDPSSSTHCNCDPASASHRYSPSVTLILSLILVLMASYG</sequence>
<reference evidence="2" key="1">
    <citation type="submission" date="2023-05" db="EMBL/GenBank/DDBJ databases">
        <authorList>
            <person name="Stuckert A."/>
        </authorList>
    </citation>
    <scope>NUCLEOTIDE SEQUENCE</scope>
</reference>
<evidence type="ECO:0000256" key="1">
    <source>
        <dbReference type="SAM" id="Phobius"/>
    </source>
</evidence>
<keyword evidence="1" id="KW-0472">Membrane</keyword>
<keyword evidence="1" id="KW-0812">Transmembrane</keyword>
<dbReference type="Proteomes" id="UP001162483">
    <property type="component" value="Unassembled WGS sequence"/>
</dbReference>
<evidence type="ECO:0000313" key="2">
    <source>
        <dbReference type="EMBL" id="CAI9541096.1"/>
    </source>
</evidence>
<organism evidence="2 3">
    <name type="scientific">Staurois parvus</name>
    <dbReference type="NCBI Taxonomy" id="386267"/>
    <lineage>
        <taxon>Eukaryota</taxon>
        <taxon>Metazoa</taxon>
        <taxon>Chordata</taxon>
        <taxon>Craniata</taxon>
        <taxon>Vertebrata</taxon>
        <taxon>Euteleostomi</taxon>
        <taxon>Amphibia</taxon>
        <taxon>Batrachia</taxon>
        <taxon>Anura</taxon>
        <taxon>Neobatrachia</taxon>
        <taxon>Ranoidea</taxon>
        <taxon>Ranidae</taxon>
        <taxon>Staurois</taxon>
    </lineage>
</organism>
<keyword evidence="1" id="KW-1133">Transmembrane helix</keyword>
<protein>
    <submittedName>
        <fullName evidence="2">Uncharacterized protein</fullName>
    </submittedName>
</protein>
<keyword evidence="3" id="KW-1185">Reference proteome</keyword>
<dbReference type="EMBL" id="CATNWA010001750">
    <property type="protein sequence ID" value="CAI9541096.1"/>
    <property type="molecule type" value="Genomic_DNA"/>
</dbReference>
<feature type="transmembrane region" description="Helical" evidence="1">
    <location>
        <begin position="74"/>
        <end position="92"/>
    </location>
</feature>
<comment type="caution">
    <text evidence="2">The sequence shown here is derived from an EMBL/GenBank/DDBJ whole genome shotgun (WGS) entry which is preliminary data.</text>
</comment>
<feature type="transmembrane region" description="Helical" evidence="1">
    <location>
        <begin position="9"/>
        <end position="32"/>
    </location>
</feature>
<accession>A0ABN9AYG6</accession>
<feature type="non-terminal residue" evidence="2">
    <location>
        <position position="93"/>
    </location>
</feature>
<evidence type="ECO:0000313" key="3">
    <source>
        <dbReference type="Proteomes" id="UP001162483"/>
    </source>
</evidence>
<gene>
    <name evidence="2" type="ORF">SPARVUS_LOCUS1859689</name>
</gene>
<name>A0ABN9AYG6_9NEOB</name>
<proteinExistence type="predicted"/>